<dbReference type="EMBL" id="JACTNZ010000006">
    <property type="protein sequence ID" value="KAG5544702.1"/>
    <property type="molecule type" value="Genomic_DNA"/>
</dbReference>
<reference evidence="1 2" key="1">
    <citation type="submission" date="2020-08" db="EMBL/GenBank/DDBJ databases">
        <title>Plant Genome Project.</title>
        <authorList>
            <person name="Zhang R.-G."/>
        </authorList>
    </citation>
    <scope>NUCLEOTIDE SEQUENCE [LARGE SCALE GENOMIC DNA]</scope>
    <source>
        <strain evidence="1">WSP0</strain>
        <tissue evidence="1">Leaf</tissue>
    </source>
</reference>
<dbReference type="Proteomes" id="UP000823749">
    <property type="component" value="Chromosome 6"/>
</dbReference>
<dbReference type="AlphaFoldDB" id="A0AAV6JWZ5"/>
<keyword evidence="2" id="KW-1185">Reference proteome</keyword>
<organism evidence="1 2">
    <name type="scientific">Rhododendron griersonianum</name>
    <dbReference type="NCBI Taxonomy" id="479676"/>
    <lineage>
        <taxon>Eukaryota</taxon>
        <taxon>Viridiplantae</taxon>
        <taxon>Streptophyta</taxon>
        <taxon>Embryophyta</taxon>
        <taxon>Tracheophyta</taxon>
        <taxon>Spermatophyta</taxon>
        <taxon>Magnoliopsida</taxon>
        <taxon>eudicotyledons</taxon>
        <taxon>Gunneridae</taxon>
        <taxon>Pentapetalae</taxon>
        <taxon>asterids</taxon>
        <taxon>Ericales</taxon>
        <taxon>Ericaceae</taxon>
        <taxon>Ericoideae</taxon>
        <taxon>Rhodoreae</taxon>
        <taxon>Rhododendron</taxon>
    </lineage>
</organism>
<accession>A0AAV6JWZ5</accession>
<comment type="caution">
    <text evidence="1">The sequence shown here is derived from an EMBL/GenBank/DDBJ whole genome shotgun (WGS) entry which is preliminary data.</text>
</comment>
<evidence type="ECO:0000313" key="2">
    <source>
        <dbReference type="Proteomes" id="UP000823749"/>
    </source>
</evidence>
<protein>
    <submittedName>
        <fullName evidence="1">Uncharacterized protein</fullName>
    </submittedName>
</protein>
<gene>
    <name evidence="1" type="ORF">RHGRI_017224</name>
</gene>
<sequence>MLWNPDSKGFGQVQVGGKTFFGPCAVGVLGICDTITTTTTTTTTCSFELHRSDKESLKRLTFSTADPTDKIGLAITSLSLSSKARLFPLNLCSTFVVLPQTRFALSRNFKFESSNHLCLPQTFSGSSLTPSQEVRCLLPLWLGFPDNDDGITGADVLFVPYFLPHLNYLPERV</sequence>
<evidence type="ECO:0000313" key="1">
    <source>
        <dbReference type="EMBL" id="KAG5544702.1"/>
    </source>
</evidence>
<name>A0AAV6JWZ5_9ERIC</name>
<proteinExistence type="predicted"/>